<dbReference type="PANTHER" id="PTHR12147:SF56">
    <property type="entry name" value="AMINOPEPTIDASE YDR415C-RELATED"/>
    <property type="match status" value="1"/>
</dbReference>
<evidence type="ECO:0000259" key="10">
    <source>
        <dbReference type="Pfam" id="PF04389"/>
    </source>
</evidence>
<evidence type="ECO:0000256" key="1">
    <source>
        <dbReference type="ARBA" id="ARBA00001947"/>
    </source>
</evidence>
<evidence type="ECO:0000256" key="3">
    <source>
        <dbReference type="ARBA" id="ARBA00022670"/>
    </source>
</evidence>
<keyword evidence="2" id="KW-0031">Aminopeptidase</keyword>
<feature type="domain" description="Peptidase M28" evidence="10">
    <location>
        <begin position="218"/>
        <end position="413"/>
    </location>
</feature>
<dbReference type="PANTHER" id="PTHR12147">
    <property type="entry name" value="METALLOPEPTIDASE M28 FAMILY MEMBER"/>
    <property type="match status" value="1"/>
</dbReference>
<keyword evidence="3 9" id="KW-0645">Protease</keyword>
<feature type="chain" id="PRO_5044953216" description="Peptide hydrolase" evidence="9">
    <location>
        <begin position="27"/>
        <end position="456"/>
    </location>
</feature>
<evidence type="ECO:0000313" key="11">
    <source>
        <dbReference type="EMBL" id="WRT64463.1"/>
    </source>
</evidence>
<keyword evidence="6 9" id="KW-0378">Hydrolase</keyword>
<dbReference type="InterPro" id="IPR045175">
    <property type="entry name" value="M28_fam"/>
</dbReference>
<keyword evidence="4 9" id="KW-0479">Metal-binding</keyword>
<comment type="similarity">
    <text evidence="8">Belongs to the peptidase M28 family. M28E subfamily.</text>
</comment>
<protein>
    <recommendedName>
        <fullName evidence="9">Peptide hydrolase</fullName>
        <ecNumber evidence="9">3.4.-.-</ecNumber>
    </recommendedName>
</protein>
<comment type="cofactor">
    <cofactor evidence="1">
        <name>Zn(2+)</name>
        <dbReference type="ChEBI" id="CHEBI:29105"/>
    </cofactor>
</comment>
<gene>
    <name evidence="11" type="ORF">IL334_001395</name>
</gene>
<reference evidence="11 12" key="1">
    <citation type="submission" date="2024-01" db="EMBL/GenBank/DDBJ databases">
        <title>Comparative genomics of Cryptococcus and Kwoniella reveals pathogenesis evolution and contrasting modes of karyotype evolution via chromosome fusion or intercentromeric recombination.</title>
        <authorList>
            <person name="Coelho M.A."/>
            <person name="David-Palma M."/>
            <person name="Shea T."/>
            <person name="Bowers K."/>
            <person name="McGinley-Smith S."/>
            <person name="Mohammad A.W."/>
            <person name="Gnirke A."/>
            <person name="Yurkov A.M."/>
            <person name="Nowrousian M."/>
            <person name="Sun S."/>
            <person name="Cuomo C.A."/>
            <person name="Heitman J."/>
        </authorList>
    </citation>
    <scope>NUCLEOTIDE SEQUENCE [LARGE SCALE GENOMIC DNA]</scope>
    <source>
        <strain evidence="11">CBS 11374</strain>
    </source>
</reference>
<dbReference type="GeneID" id="87953526"/>
<proteinExistence type="inferred from homology"/>
<evidence type="ECO:0000256" key="2">
    <source>
        <dbReference type="ARBA" id="ARBA00022438"/>
    </source>
</evidence>
<evidence type="ECO:0000256" key="6">
    <source>
        <dbReference type="ARBA" id="ARBA00022801"/>
    </source>
</evidence>
<evidence type="ECO:0000256" key="9">
    <source>
        <dbReference type="RuleBase" id="RU361240"/>
    </source>
</evidence>
<organism evidence="11 12">
    <name type="scientific">Kwoniella shivajii</name>
    <dbReference type="NCBI Taxonomy" id="564305"/>
    <lineage>
        <taxon>Eukaryota</taxon>
        <taxon>Fungi</taxon>
        <taxon>Dikarya</taxon>
        <taxon>Basidiomycota</taxon>
        <taxon>Agaricomycotina</taxon>
        <taxon>Tremellomycetes</taxon>
        <taxon>Tremellales</taxon>
        <taxon>Cryptococcaceae</taxon>
        <taxon>Kwoniella</taxon>
    </lineage>
</organism>
<dbReference type="EMBL" id="CP141882">
    <property type="protein sequence ID" value="WRT64463.1"/>
    <property type="molecule type" value="Genomic_DNA"/>
</dbReference>
<evidence type="ECO:0000313" key="12">
    <source>
        <dbReference type="Proteomes" id="UP001329825"/>
    </source>
</evidence>
<evidence type="ECO:0000256" key="5">
    <source>
        <dbReference type="ARBA" id="ARBA00022729"/>
    </source>
</evidence>
<dbReference type="Gene3D" id="3.40.630.10">
    <property type="entry name" value="Zn peptidases"/>
    <property type="match status" value="1"/>
</dbReference>
<sequence>MVRLSTLSVSLSLLVLGALSPSLVQSSPILELSDSNQLPLNNLLSSFAAAKHEVHPSILSALDEYDDPVDALVALKPDLKQMMAEPRLLWIFGEEQTRQGIWMTEGDKLRLRRENKKFMDLTDNDFGMEQALMAGKANTPSLTHQKYVRPVFADLRTSTMYDVLAKGTSFFSRYYYSDTGVQSARWLHDHIADIIANSPVGECISLEYHTHRFPQPSIIARFEPPTRNFTLPLTIIGAHHDSANYLFPLLPAPGADDDMSGSTCILEAFRVLAGRGYQPAHGPVEFHWYSAEEAGLLGSQEIVAYKKGMNANVGAMIEFDMTAFVARNTTPHIVLLENDADDKLTNWVIKLAEEYVDLPVNVSTLGPGAGSDYMSWTKGGYPSAFAAEGDPQAGGLPGEFDKYVHTARDTIDVDDDTGYFSLEHMLEFSKLAVAFAVEQAGWFDEFTGGDSTKLTW</sequence>
<feature type="signal peptide" evidence="9">
    <location>
        <begin position="1"/>
        <end position="26"/>
    </location>
</feature>
<dbReference type="InterPro" id="IPR007484">
    <property type="entry name" value="Peptidase_M28"/>
</dbReference>
<keyword evidence="5 9" id="KW-0732">Signal</keyword>
<evidence type="ECO:0000256" key="8">
    <source>
        <dbReference type="ARBA" id="ARBA00043962"/>
    </source>
</evidence>
<evidence type="ECO:0000256" key="4">
    <source>
        <dbReference type="ARBA" id="ARBA00022723"/>
    </source>
</evidence>
<keyword evidence="7 9" id="KW-0862">Zinc</keyword>
<dbReference type="RefSeq" id="XP_062789203.1">
    <property type="nucleotide sequence ID" value="XM_062933152.1"/>
</dbReference>
<accession>A0ABZ1CRR4</accession>
<keyword evidence="12" id="KW-1185">Reference proteome</keyword>
<evidence type="ECO:0000256" key="7">
    <source>
        <dbReference type="ARBA" id="ARBA00022833"/>
    </source>
</evidence>
<dbReference type="Pfam" id="PF04389">
    <property type="entry name" value="Peptidase_M28"/>
    <property type="match status" value="1"/>
</dbReference>
<dbReference type="EC" id="3.4.-.-" evidence="9"/>
<dbReference type="SUPFAM" id="SSF53187">
    <property type="entry name" value="Zn-dependent exopeptidases"/>
    <property type="match status" value="1"/>
</dbReference>
<dbReference type="Proteomes" id="UP001329825">
    <property type="component" value="Chromosome 2"/>
</dbReference>
<name>A0ABZ1CRR4_9TREE</name>